<dbReference type="AlphaFoldDB" id="R4XBV9"/>
<dbReference type="InterPro" id="IPR001849">
    <property type="entry name" value="PH_domain"/>
</dbReference>
<dbReference type="EMBL" id="CAHR02000016">
    <property type="protein sequence ID" value="CCG80830.1"/>
    <property type="molecule type" value="Genomic_DNA"/>
</dbReference>
<name>R4XBV9_TAPDE</name>
<feature type="region of interest" description="Disordered" evidence="1">
    <location>
        <begin position="707"/>
        <end position="726"/>
    </location>
</feature>
<dbReference type="eggNOG" id="ENOG502QPV9">
    <property type="taxonomic scope" value="Eukaryota"/>
</dbReference>
<feature type="domain" description="PH" evidence="2">
    <location>
        <begin position="56"/>
        <end position="167"/>
    </location>
</feature>
<evidence type="ECO:0000313" key="4">
    <source>
        <dbReference type="Proteomes" id="UP000013776"/>
    </source>
</evidence>
<dbReference type="PROSITE" id="PS50003">
    <property type="entry name" value="PH_DOMAIN"/>
    <property type="match status" value="1"/>
</dbReference>
<dbReference type="Pfam" id="PF25381">
    <property type="entry name" value="PH_26"/>
    <property type="match status" value="1"/>
</dbReference>
<accession>R4XBV9</accession>
<organism evidence="3 4">
    <name type="scientific">Taphrina deformans (strain PYCC 5710 / ATCC 11124 / CBS 356.35 / IMI 108563 / JCM 9778 / NBRC 8474)</name>
    <name type="common">Peach leaf curl fungus</name>
    <name type="synonym">Lalaria deformans</name>
    <dbReference type="NCBI Taxonomy" id="1097556"/>
    <lineage>
        <taxon>Eukaryota</taxon>
        <taxon>Fungi</taxon>
        <taxon>Dikarya</taxon>
        <taxon>Ascomycota</taxon>
        <taxon>Taphrinomycotina</taxon>
        <taxon>Taphrinomycetes</taxon>
        <taxon>Taphrinales</taxon>
        <taxon>Taphrinaceae</taxon>
        <taxon>Taphrina</taxon>
    </lineage>
</organism>
<dbReference type="SMART" id="SM00233">
    <property type="entry name" value="PH"/>
    <property type="match status" value="1"/>
</dbReference>
<comment type="caution">
    <text evidence="3">The sequence shown here is derived from an EMBL/GenBank/DDBJ whole genome shotgun (WGS) entry which is preliminary data.</text>
</comment>
<protein>
    <submittedName>
        <fullName evidence="3">PH domain protein</fullName>
    </submittedName>
</protein>
<dbReference type="Proteomes" id="UP000013776">
    <property type="component" value="Unassembled WGS sequence"/>
</dbReference>
<feature type="region of interest" description="Disordered" evidence="1">
    <location>
        <begin position="1"/>
        <end position="22"/>
    </location>
</feature>
<feature type="compositionally biased region" description="Basic and acidic residues" evidence="1">
    <location>
        <begin position="711"/>
        <end position="720"/>
    </location>
</feature>
<sequence length="762" mass="84428">MMASHRRIASESNAPGRRARPLSILSASPAPAARFDLNLPAPFQSIISQLEARKTKLYYEGYLQKCSDYTGSSKSPHEGEWQDVYASLSGTVLSTWSAPELDLADTIGALSKVPPTYINLMDARIEQNERADEILITTLGNKKFRLRSAQDTMDTKKWTLAIRLSAFERSRMQEAYTSNLFLKYSVKETTNIPNGEEKWAGYVDARICGGDVAQTQWTKLWCTVNDHVGRKNLLSKRLSSSSDNGNHERELRFFEDKKSKSPMIIVEGVIAAYACYPEHVSLIESAGMVKVEGNVRAFHARSTFGSDGYALIIPKAPEKSKRLSLSSFSAETPTLAQNILKLLYACWSAFSLYNLPQKLLLNTNHAKALGFGDATLDIQLEQLLGRISSDCSTAEMWRSALREQAVLQSHYTDIRGEPLTPQSPSNPNIFKRSGNERRVVSEGAIVPPFRPLVTSIEEDEELEQGTARAHEPLTPSTALRHDGLGPHIELVGADHHQSVAHEANSVPTTDRVFRAKPYPSSTPSTQQISTKQPAIVTTPSKVDTTSLQMRIARIANRRLSNSNNVNTATSSIPPNTDALPKKDQITDSRPLADAPQAIWRDTRPRTLSSAQVMNETELMAPAPRAQASPMPYEPQRPTMRTRKLSYDSYLSTKSASSAYSAGLDPTALALVSQVDSTEDDNDNYAKLAAEKDGSIYSNDSQTTISEYASHSGDERNDKSRYSTTSLGERVRRRATAIEALDIQRQPSLEVSSNPYARPRQRW</sequence>
<dbReference type="OrthoDB" id="5563754at2759"/>
<gene>
    <name evidence="3" type="ORF">TAPDE_000468</name>
</gene>
<dbReference type="InterPro" id="IPR058155">
    <property type="entry name" value="Skg3/CAF120-like_PH"/>
</dbReference>
<feature type="region of interest" description="Disordered" evidence="1">
    <location>
        <begin position="563"/>
        <end position="583"/>
    </location>
</feature>
<dbReference type="SUPFAM" id="SSF50729">
    <property type="entry name" value="PH domain-like"/>
    <property type="match status" value="1"/>
</dbReference>
<dbReference type="STRING" id="1097556.R4XBV9"/>
<evidence type="ECO:0000313" key="3">
    <source>
        <dbReference type="EMBL" id="CCG80830.1"/>
    </source>
</evidence>
<proteinExistence type="predicted"/>
<evidence type="ECO:0000259" key="2">
    <source>
        <dbReference type="PROSITE" id="PS50003"/>
    </source>
</evidence>
<evidence type="ECO:0000256" key="1">
    <source>
        <dbReference type="SAM" id="MobiDB-lite"/>
    </source>
</evidence>
<reference evidence="3 4" key="1">
    <citation type="journal article" date="2013" name="MBio">
        <title>Genome sequencing of the plant pathogen Taphrina deformans, the causal agent of peach leaf curl.</title>
        <authorList>
            <person name="Cisse O.H."/>
            <person name="Almeida J.M.G.C.F."/>
            <person name="Fonseca A."/>
            <person name="Kumar A.A."/>
            <person name="Salojaervi J."/>
            <person name="Overmyer K."/>
            <person name="Hauser P.M."/>
            <person name="Pagni M."/>
        </authorList>
    </citation>
    <scope>NUCLEOTIDE SEQUENCE [LARGE SCALE GENOMIC DNA]</scope>
    <source>
        <strain evidence="4">PYCC 5710 / ATCC 11124 / CBS 356.35 / IMI 108563 / JCM 9778 / NBRC 8474</strain>
    </source>
</reference>
<keyword evidence="4" id="KW-1185">Reference proteome</keyword>
<dbReference type="VEuPathDB" id="FungiDB:TAPDE_000468"/>